<feature type="region of interest" description="Disordered" evidence="6">
    <location>
        <begin position="1588"/>
        <end position="1639"/>
    </location>
</feature>
<dbReference type="Proteomes" id="UP000515154">
    <property type="component" value="Linkage group LG7"/>
</dbReference>
<feature type="region of interest" description="Disordered" evidence="6">
    <location>
        <begin position="1297"/>
        <end position="1342"/>
    </location>
</feature>
<evidence type="ECO:0000256" key="2">
    <source>
        <dbReference type="ARBA" id="ARBA00022737"/>
    </source>
</evidence>
<feature type="compositionally biased region" description="Polar residues" evidence="6">
    <location>
        <begin position="1356"/>
        <end position="1368"/>
    </location>
</feature>
<dbReference type="Pfam" id="PF12075">
    <property type="entry name" value="KN_motif"/>
    <property type="match status" value="1"/>
</dbReference>
<evidence type="ECO:0000256" key="6">
    <source>
        <dbReference type="SAM" id="MobiDB-lite"/>
    </source>
</evidence>
<evidence type="ECO:0000313" key="8">
    <source>
        <dbReference type="RefSeq" id="XP_036360524.1"/>
    </source>
</evidence>
<dbReference type="PROSITE" id="PS50297">
    <property type="entry name" value="ANK_REP_REGION"/>
    <property type="match status" value="2"/>
</dbReference>
<dbReference type="PANTHER" id="PTHR24168">
    <property type="entry name" value="KN MOTIF AND ANKYRIN REPEAT DOMAIN-CONTAINING"/>
    <property type="match status" value="1"/>
</dbReference>
<dbReference type="GO" id="GO:0005856">
    <property type="term" value="C:cytoskeleton"/>
    <property type="evidence" value="ECO:0007669"/>
    <property type="project" value="TreeGrafter"/>
</dbReference>
<keyword evidence="7" id="KW-1185">Reference proteome</keyword>
<feature type="region of interest" description="Disordered" evidence="6">
    <location>
        <begin position="1692"/>
        <end position="1712"/>
    </location>
</feature>
<feature type="region of interest" description="Disordered" evidence="6">
    <location>
        <begin position="1752"/>
        <end position="1796"/>
    </location>
</feature>
<feature type="region of interest" description="Disordered" evidence="6">
    <location>
        <begin position="471"/>
        <end position="494"/>
    </location>
</feature>
<sequence length="2103" mass="227888">MATYREEIVRAELKTPPAGPPLTQKYQVQVRAVKSQSSESGDEHCTCCPYGYHIDLDFLKYCENMSNGNTLKQLKKIKRNKKKLRKSMEFILDQESGTATENYGELPPDIVHSADASRILNIVEYESSATRNILEEIDSSVNAKIKMAGRQSYVMQSAYDNNDTSETMHAKFGTFSYKNAVQEDASVPSTLGRTDSVSSISSLSTVSSEQNYPTTNTMYEHSSQHTKSTYRTTTVTSSELAATIATHFPQQNGSSPAHNSVTFDSQNSTMISKASLEAIREAMAVSLQRMRELEEQVKTIPVLQVRISVLKEEKRLLMLQLKAQTHKLNQRSVGVSNRTTTSEKTVTTSERSCRTLEEITSRIHVEPPKQIEQIQHKAYPQPQFHTVQTVAVMKTPATRSIGIGDHSVEDPYDIQPDLSSAYFSKYPDTHTETWEKETIILQPIQSEVSHVSHVSQLAQHVSSTSAEHLVSSSPAAVRSPKPVTRTVGVGDGNVYDQSDSGLHIHEKELRTLIIGQPSTSLSKRNVGVECKVSTRDVGISYICDDLKPSMRSVGVGTDDGSLSSTLNIRFKSEEITTAIRQVLSKNVRSVGVSCHLHASGKEVGTQYRWEVSTRSMGCGNYRVDDVPPEPQKQVRTFSVACEAKPTVTHRYCLTEKGLTMEQGTLTDSLNVESRFTNTPRALCVNSSTITDNPKLKVDGCQTDVKIFMALEQICNRSCNTDIPNLQTVGVNTQRPTLTTSNYELDIFSIENIKEKIEHYQTYTEKTISGSGESSFSQSSTTSRSGDLLQYGDGTTIHNRRQGEFQGQSLQSSSSVTSAPSMEYNTIKSSVTYESSGGQSSDDQSSGRHGGTQGVTVKQRSVKAPDMMSSSSSVKTTTYFQSDALDSDSKTSKSSTLDAERSAFLRDMAESAKMSMMGLTDSKTEGQTVISGVRHKQADGANVTVSSRVGGNQQVSLGPIVDQQYGMSSTGDQRYSSSVTGDQWVSSSVSGDRVSSSTTGDHQFILSSTGDQQISSGSVGNQQTSSRITGDHSVSSSSAGNESVSSSVIGGQLVYSTGGQSVSSRDSGEHLVSSSAIGDSSFNSNVSEIQVVSSNLIKDQAVSSSFKPSAENVVVLHGTEQRGYMGSGANERTVTRSSGSSVSDSEVCFPQEYTISAQTVNIQHVDSSRSKDGKGSREQEVRTISDRGNVDTIEGGVLSGGTHMVSGSMYGRSSGSSSETMLKTLVPSEQDQTRKQTKQLHTATHSSDVYGLGSDYRTGIASSGYITGKVPRDEFSHQSLVTSIRYVSEPVSEVSSTEVLYRTPQSPQSSGSVHGKTITYSSSSEKPSMVTTVHSEGSSSTDQNLSIEPMLTRTKMISKSSESPQSTARVYSEKTTHSSSSGTHRLASEPVVTVTETIYKSPESSQSTSRVYSKNTTHSSSGAPVVTEVVRSGEGYSTNQRLASEPVVSITETIYKSPDSSQSTSRVYSKKMVYSSSSGGPVVTEVLHSGEGDSADQRHFFEPMLSASTAMSKDSASCNNSNVYSKKTVYTHSSGTPIGQREFRDDRNIESHQISGLSTSLSESSHNIEVSNTDSDSVAASLSLSSSSSQKLEDLSSSADFPDSVSSSRICADSVPSSVDSADTRSSSGDCPQSVMSSSDSLKADLDRLGMEMFTNRQSNMLGLDANKMHTEYSQSSGWNPENTTYSFRMTETVTTSSSVGSEPDLSREGGTSFENRHALSYGNLSEPNIQLKSCIKRSSSEPGAKKEISFAESVQGGYDSSSSSEESSSDSIDLEESGSLSGSSSSSSSSSFEEGSYDGRQGNIIYSCKDDEAIARGVPGAKMFDQNIRETFELSAEMRNACEILHIYLEDSTRVQTKELNSCLDQIRQEWFKVSSHKLSNPHQVEDYLSSFNEIDKKLLKYIVNLLDSNGNCSIHYSVSHSNFEIVSLLLDTNVCDVDKQNKAGYSAIMLASLAYVQTDAHRDTVKRLFRMGDVNGRSSQAKQTALMLSVSHGRGDMVKLLLECGADINCQDEDGSTALMCACEHGHIEIVKTLITDLQCDASLTDNDGQNALAIAMEAGHKDIGVILYAHLNFSKQPVSPGLYRKRRTSSDSSSSAASTPR</sequence>
<reference evidence="8 9" key="1">
    <citation type="submission" date="2025-08" db="UniProtKB">
        <authorList>
            <consortium name="RefSeq"/>
        </authorList>
    </citation>
    <scope>IDENTIFICATION</scope>
</reference>
<feature type="repeat" description="ANK" evidence="5">
    <location>
        <begin position="1982"/>
        <end position="2014"/>
    </location>
</feature>
<feature type="compositionally biased region" description="Polar residues" evidence="6">
    <location>
        <begin position="964"/>
        <end position="984"/>
    </location>
</feature>
<feature type="region of interest" description="Disordered" evidence="6">
    <location>
        <begin position="962"/>
        <end position="1043"/>
    </location>
</feature>
<evidence type="ECO:0000256" key="5">
    <source>
        <dbReference type="PROSITE-ProRule" id="PRU00023"/>
    </source>
</evidence>
<dbReference type="InterPro" id="IPR002110">
    <property type="entry name" value="Ankyrin_rpt"/>
</dbReference>
<feature type="region of interest" description="Disordered" evidence="6">
    <location>
        <begin position="332"/>
        <end position="351"/>
    </location>
</feature>
<feature type="compositionally biased region" description="Polar residues" evidence="6">
    <location>
        <begin position="1302"/>
        <end position="1342"/>
    </location>
</feature>
<feature type="region of interest" description="Disordered" evidence="6">
    <location>
        <begin position="1356"/>
        <end position="1386"/>
    </location>
</feature>
<keyword evidence="2" id="KW-0677">Repeat</keyword>
<feature type="compositionally biased region" description="Low complexity" evidence="6">
    <location>
        <begin position="1756"/>
        <end position="1794"/>
    </location>
</feature>
<protein>
    <submittedName>
        <fullName evidence="8 9">Probable GPI-anchored adhesin-like protein PGA55 isoform X1</fullName>
    </submittedName>
</protein>
<feature type="repeat" description="ANK" evidence="5">
    <location>
        <begin position="2015"/>
        <end position="2036"/>
    </location>
</feature>
<feature type="compositionally biased region" description="Polar residues" evidence="6">
    <location>
        <begin position="1628"/>
        <end position="1639"/>
    </location>
</feature>
<feature type="compositionally biased region" description="Low complexity" evidence="6">
    <location>
        <begin position="766"/>
        <end position="785"/>
    </location>
</feature>
<feature type="region of interest" description="Disordered" evidence="6">
    <location>
        <begin position="1056"/>
        <end position="1076"/>
    </location>
</feature>
<dbReference type="GO" id="GO:0005737">
    <property type="term" value="C:cytoplasm"/>
    <property type="evidence" value="ECO:0007669"/>
    <property type="project" value="TreeGrafter"/>
</dbReference>
<keyword evidence="4" id="KW-0175">Coiled coil</keyword>
<dbReference type="Pfam" id="PF12796">
    <property type="entry name" value="Ank_2"/>
    <property type="match status" value="1"/>
</dbReference>
<evidence type="ECO:0000256" key="4">
    <source>
        <dbReference type="ARBA" id="ARBA00023054"/>
    </source>
</evidence>
<feature type="compositionally biased region" description="Low complexity" evidence="6">
    <location>
        <begin position="834"/>
        <end position="843"/>
    </location>
</feature>
<dbReference type="PANTHER" id="PTHR24168:SF21">
    <property type="entry name" value="KANK, ISOFORM D"/>
    <property type="match status" value="1"/>
</dbReference>
<feature type="region of interest" description="Disordered" evidence="6">
    <location>
        <begin position="765"/>
        <end position="794"/>
    </location>
</feature>
<keyword evidence="3 5" id="KW-0040">ANK repeat</keyword>
<dbReference type="FunFam" id="1.25.40.20:FF:000017">
    <property type="entry name" value="KN motif and ankyrin repeat domain-containing protein 1"/>
    <property type="match status" value="1"/>
</dbReference>
<dbReference type="Gene3D" id="1.25.40.20">
    <property type="entry name" value="Ankyrin repeat-containing domain"/>
    <property type="match status" value="1"/>
</dbReference>
<dbReference type="RefSeq" id="XP_036360524.1">
    <property type="nucleotide sequence ID" value="XM_036504631.1"/>
</dbReference>
<dbReference type="RefSeq" id="XP_036360525.1">
    <property type="nucleotide sequence ID" value="XM_036504632.1"/>
</dbReference>
<dbReference type="SUPFAM" id="SSF48403">
    <property type="entry name" value="Ankyrin repeat"/>
    <property type="match status" value="1"/>
</dbReference>
<organism evidence="7 8">
    <name type="scientific">Octopus sinensis</name>
    <name type="common">East Asian common octopus</name>
    <dbReference type="NCBI Taxonomy" id="2607531"/>
    <lineage>
        <taxon>Eukaryota</taxon>
        <taxon>Metazoa</taxon>
        <taxon>Spiralia</taxon>
        <taxon>Lophotrochozoa</taxon>
        <taxon>Mollusca</taxon>
        <taxon>Cephalopoda</taxon>
        <taxon>Coleoidea</taxon>
        <taxon>Octopodiformes</taxon>
        <taxon>Octopoda</taxon>
        <taxon>Incirrata</taxon>
        <taxon>Octopodidae</taxon>
        <taxon>Octopus</taxon>
    </lineage>
</organism>
<proteinExistence type="predicted"/>
<feature type="compositionally biased region" description="Low complexity" evidence="6">
    <location>
        <begin position="985"/>
        <end position="1000"/>
    </location>
</feature>
<gene>
    <name evidence="8 9" type="primary">LOC115213887</name>
</gene>
<feature type="compositionally biased region" description="Low complexity" evidence="6">
    <location>
        <begin position="1032"/>
        <end position="1043"/>
    </location>
</feature>
<feature type="compositionally biased region" description="Low complexity" evidence="6">
    <location>
        <begin position="1692"/>
        <end position="1702"/>
    </location>
</feature>
<dbReference type="InterPro" id="IPR036770">
    <property type="entry name" value="Ankyrin_rpt-contain_sf"/>
</dbReference>
<keyword evidence="1" id="KW-0597">Phosphoprotein</keyword>
<dbReference type="PROSITE" id="PS50088">
    <property type="entry name" value="ANK_REPEAT"/>
    <property type="match status" value="2"/>
</dbReference>
<evidence type="ECO:0000313" key="7">
    <source>
        <dbReference type="Proteomes" id="UP000515154"/>
    </source>
</evidence>
<name>A0A7E6EYN6_9MOLL</name>
<feature type="compositionally biased region" description="Polar residues" evidence="6">
    <location>
        <begin position="1398"/>
        <end position="1421"/>
    </location>
</feature>
<dbReference type="InterPro" id="IPR021939">
    <property type="entry name" value="KN_motif"/>
</dbReference>
<feature type="region of interest" description="Disordered" evidence="6">
    <location>
        <begin position="1398"/>
        <end position="1425"/>
    </location>
</feature>
<feature type="compositionally biased region" description="Low complexity" evidence="6">
    <location>
        <begin position="2092"/>
        <end position="2103"/>
    </location>
</feature>
<feature type="region of interest" description="Disordered" evidence="6">
    <location>
        <begin position="1122"/>
        <end position="1142"/>
    </location>
</feature>
<accession>A0A7E6EYN6</accession>
<feature type="compositionally biased region" description="Polar residues" evidence="6">
    <location>
        <begin position="1004"/>
        <end position="1027"/>
    </location>
</feature>
<evidence type="ECO:0000256" key="1">
    <source>
        <dbReference type="ARBA" id="ARBA00022553"/>
    </source>
</evidence>
<dbReference type="KEGG" id="osn:115213887"/>
<feature type="region of interest" description="Disordered" evidence="6">
    <location>
        <begin position="2082"/>
        <end position="2103"/>
    </location>
</feature>
<dbReference type="GO" id="GO:0030837">
    <property type="term" value="P:negative regulation of actin filament polymerization"/>
    <property type="evidence" value="ECO:0007669"/>
    <property type="project" value="InterPro"/>
</dbReference>
<dbReference type="InterPro" id="IPR047184">
    <property type="entry name" value="KANK1-4"/>
</dbReference>
<feature type="compositionally biased region" description="Low complexity" evidence="6">
    <location>
        <begin position="336"/>
        <end position="350"/>
    </location>
</feature>
<dbReference type="SMART" id="SM00248">
    <property type="entry name" value="ANK"/>
    <property type="match status" value="5"/>
</dbReference>
<evidence type="ECO:0000313" key="9">
    <source>
        <dbReference type="RefSeq" id="XP_036360525.1"/>
    </source>
</evidence>
<feature type="compositionally biased region" description="Low complexity" evidence="6">
    <location>
        <begin position="1588"/>
        <end position="1627"/>
    </location>
</feature>
<feature type="region of interest" description="Disordered" evidence="6">
    <location>
        <begin position="831"/>
        <end position="875"/>
    </location>
</feature>
<evidence type="ECO:0000256" key="3">
    <source>
        <dbReference type="ARBA" id="ARBA00023043"/>
    </source>
</evidence>